<gene>
    <name evidence="1" type="ORF">KDL01_41615</name>
</gene>
<protein>
    <submittedName>
        <fullName evidence="1">Uncharacterized protein</fullName>
    </submittedName>
</protein>
<dbReference type="EMBL" id="JAGSOG010000661">
    <property type="protein sequence ID" value="MBR7839811.1"/>
    <property type="molecule type" value="Genomic_DNA"/>
</dbReference>
<keyword evidence="2" id="KW-1185">Reference proteome</keyword>
<evidence type="ECO:0000313" key="1">
    <source>
        <dbReference type="EMBL" id="MBR7839811.1"/>
    </source>
</evidence>
<sequence length="69" mass="7657">LTPVEPHDPRPIGAGHHRIKLAIALTSYEDRVYLSIEADDAYLAAEEIPPLLRSIEQSVIALARKIDRA</sequence>
<dbReference type="AlphaFoldDB" id="A0A941EZ01"/>
<dbReference type="RefSeq" id="WP_212534221.1">
    <property type="nucleotide sequence ID" value="NZ_JAGSOG010000661.1"/>
</dbReference>
<proteinExistence type="predicted"/>
<accession>A0A941EZ01</accession>
<feature type="non-terminal residue" evidence="1">
    <location>
        <position position="1"/>
    </location>
</feature>
<dbReference type="Proteomes" id="UP000675781">
    <property type="component" value="Unassembled WGS sequence"/>
</dbReference>
<reference evidence="1" key="1">
    <citation type="submission" date="2021-04" db="EMBL/GenBank/DDBJ databases">
        <title>Genome based classification of Actinospica acidithermotolerans sp. nov., an actinobacterium isolated from an Indonesian hot spring.</title>
        <authorList>
            <person name="Kusuma A.B."/>
            <person name="Putra K.E."/>
            <person name="Nafisah S."/>
            <person name="Loh J."/>
            <person name="Nouioui I."/>
            <person name="Goodfellow M."/>
        </authorList>
    </citation>
    <scope>NUCLEOTIDE SEQUENCE</scope>
    <source>
        <strain evidence="1">CSCA 57</strain>
    </source>
</reference>
<comment type="caution">
    <text evidence="1">The sequence shown here is derived from an EMBL/GenBank/DDBJ whole genome shotgun (WGS) entry which is preliminary data.</text>
</comment>
<organism evidence="1 2">
    <name type="scientific">Actinospica durhamensis</name>
    <dbReference type="NCBI Taxonomy" id="1508375"/>
    <lineage>
        <taxon>Bacteria</taxon>
        <taxon>Bacillati</taxon>
        <taxon>Actinomycetota</taxon>
        <taxon>Actinomycetes</taxon>
        <taxon>Catenulisporales</taxon>
        <taxon>Actinospicaceae</taxon>
        <taxon>Actinospica</taxon>
    </lineage>
</organism>
<name>A0A941EZ01_9ACTN</name>
<evidence type="ECO:0000313" key="2">
    <source>
        <dbReference type="Proteomes" id="UP000675781"/>
    </source>
</evidence>